<feature type="domain" description="Major facilitator superfamily (MFS) profile" evidence="7">
    <location>
        <begin position="32"/>
        <end position="550"/>
    </location>
</feature>
<feature type="transmembrane region" description="Helical" evidence="6">
    <location>
        <begin position="266"/>
        <end position="286"/>
    </location>
</feature>
<dbReference type="InterPro" id="IPR020846">
    <property type="entry name" value="MFS_dom"/>
</dbReference>
<organism evidence="8 9">
    <name type="scientific">Hyaloscypha variabilis (strain UAMH 11265 / GT02V1 / F)</name>
    <name type="common">Meliniomyces variabilis</name>
    <dbReference type="NCBI Taxonomy" id="1149755"/>
    <lineage>
        <taxon>Eukaryota</taxon>
        <taxon>Fungi</taxon>
        <taxon>Dikarya</taxon>
        <taxon>Ascomycota</taxon>
        <taxon>Pezizomycotina</taxon>
        <taxon>Leotiomycetes</taxon>
        <taxon>Helotiales</taxon>
        <taxon>Hyaloscyphaceae</taxon>
        <taxon>Hyaloscypha</taxon>
        <taxon>Hyaloscypha variabilis</taxon>
    </lineage>
</organism>
<feature type="transmembrane region" description="Helical" evidence="6">
    <location>
        <begin position="348"/>
        <end position="366"/>
    </location>
</feature>
<feature type="transmembrane region" description="Helical" evidence="6">
    <location>
        <begin position="307"/>
        <end position="328"/>
    </location>
</feature>
<feature type="transmembrane region" description="Helical" evidence="6">
    <location>
        <begin position="430"/>
        <end position="455"/>
    </location>
</feature>
<evidence type="ECO:0000259" key="7">
    <source>
        <dbReference type="PROSITE" id="PS50850"/>
    </source>
</evidence>
<comment type="subcellular location">
    <subcellularLocation>
        <location evidence="1">Membrane</location>
        <topology evidence="1">Multi-pass membrane protein</topology>
    </subcellularLocation>
</comment>
<feature type="transmembrane region" description="Helical" evidence="6">
    <location>
        <begin position="526"/>
        <end position="546"/>
    </location>
</feature>
<evidence type="ECO:0000313" key="8">
    <source>
        <dbReference type="EMBL" id="PMD45694.1"/>
    </source>
</evidence>
<evidence type="ECO:0000256" key="5">
    <source>
        <dbReference type="ARBA" id="ARBA00023136"/>
    </source>
</evidence>
<feature type="transmembrane region" description="Helical" evidence="6">
    <location>
        <begin position="100"/>
        <end position="116"/>
    </location>
</feature>
<dbReference type="CDD" id="cd06179">
    <property type="entry name" value="MFS_TRI12_like"/>
    <property type="match status" value="1"/>
</dbReference>
<dbReference type="GO" id="GO:0005886">
    <property type="term" value="C:plasma membrane"/>
    <property type="evidence" value="ECO:0007669"/>
    <property type="project" value="TreeGrafter"/>
</dbReference>
<keyword evidence="9" id="KW-1185">Reference proteome</keyword>
<evidence type="ECO:0000256" key="4">
    <source>
        <dbReference type="ARBA" id="ARBA00022989"/>
    </source>
</evidence>
<gene>
    <name evidence="8" type="ORF">L207DRAFT_420455</name>
</gene>
<dbReference type="PANTHER" id="PTHR23501:SF195">
    <property type="entry name" value="PEP5"/>
    <property type="match status" value="1"/>
</dbReference>
<feature type="transmembrane region" description="Helical" evidence="6">
    <location>
        <begin position="192"/>
        <end position="211"/>
    </location>
</feature>
<dbReference type="Pfam" id="PF06609">
    <property type="entry name" value="TRI12"/>
    <property type="match status" value="1"/>
</dbReference>
<dbReference type="InterPro" id="IPR053791">
    <property type="entry name" value="MFS_Tri12-like"/>
</dbReference>
<feature type="transmembrane region" description="Helical" evidence="6">
    <location>
        <begin position="398"/>
        <end position="418"/>
    </location>
</feature>
<dbReference type="EMBL" id="KZ613940">
    <property type="protein sequence ID" value="PMD45694.1"/>
    <property type="molecule type" value="Genomic_DNA"/>
</dbReference>
<dbReference type="SUPFAM" id="SSF103473">
    <property type="entry name" value="MFS general substrate transporter"/>
    <property type="match status" value="1"/>
</dbReference>
<evidence type="ECO:0000256" key="1">
    <source>
        <dbReference type="ARBA" id="ARBA00004141"/>
    </source>
</evidence>
<keyword evidence="4 6" id="KW-1133">Transmembrane helix</keyword>
<dbReference type="AlphaFoldDB" id="A0A2J6S4K0"/>
<accession>A0A2J6S4K0</accession>
<feature type="transmembrane region" description="Helical" evidence="6">
    <location>
        <begin position="373"/>
        <end position="392"/>
    </location>
</feature>
<reference evidence="8 9" key="1">
    <citation type="submission" date="2016-04" db="EMBL/GenBank/DDBJ databases">
        <title>A degradative enzymes factory behind the ericoid mycorrhizal symbiosis.</title>
        <authorList>
            <consortium name="DOE Joint Genome Institute"/>
            <person name="Martino E."/>
            <person name="Morin E."/>
            <person name="Grelet G."/>
            <person name="Kuo A."/>
            <person name="Kohler A."/>
            <person name="Daghino S."/>
            <person name="Barry K."/>
            <person name="Choi C."/>
            <person name="Cichocki N."/>
            <person name="Clum A."/>
            <person name="Copeland A."/>
            <person name="Hainaut M."/>
            <person name="Haridas S."/>
            <person name="Labutti K."/>
            <person name="Lindquist E."/>
            <person name="Lipzen A."/>
            <person name="Khouja H.-R."/>
            <person name="Murat C."/>
            <person name="Ohm R."/>
            <person name="Olson A."/>
            <person name="Spatafora J."/>
            <person name="Veneault-Fourrey C."/>
            <person name="Henrissat B."/>
            <person name="Grigoriev I."/>
            <person name="Martin F."/>
            <person name="Perotto S."/>
        </authorList>
    </citation>
    <scope>NUCLEOTIDE SEQUENCE [LARGE SCALE GENOMIC DNA]</scope>
    <source>
        <strain evidence="8 9">F</strain>
    </source>
</reference>
<dbReference type="PANTHER" id="PTHR23501">
    <property type="entry name" value="MAJOR FACILITATOR SUPERFAMILY"/>
    <property type="match status" value="1"/>
</dbReference>
<dbReference type="GO" id="GO:0022857">
    <property type="term" value="F:transmembrane transporter activity"/>
    <property type="evidence" value="ECO:0007669"/>
    <property type="project" value="InterPro"/>
</dbReference>
<dbReference type="Proteomes" id="UP000235786">
    <property type="component" value="Unassembled WGS sequence"/>
</dbReference>
<dbReference type="Gene3D" id="1.20.1250.20">
    <property type="entry name" value="MFS general substrate transporter like domains"/>
    <property type="match status" value="1"/>
</dbReference>
<feature type="transmembrane region" description="Helical" evidence="6">
    <location>
        <begin position="157"/>
        <end position="180"/>
    </location>
</feature>
<feature type="transmembrane region" description="Helical" evidence="6">
    <location>
        <begin position="232"/>
        <end position="260"/>
    </location>
</feature>
<name>A0A2J6S4K0_HYAVF</name>
<keyword evidence="2" id="KW-0813">Transport</keyword>
<dbReference type="InterPro" id="IPR036259">
    <property type="entry name" value="MFS_trans_sf"/>
</dbReference>
<dbReference type="InterPro" id="IPR010573">
    <property type="entry name" value="MFS_Str1/Tri12-like"/>
</dbReference>
<sequence length="573" mass="61067">MEDNMKSELAPSQDANLVYDNDEEEPEIHARTYFALVAMFTLNLVQVLALQGPPAVLSYIGKDLNNPVRQTWVPNALSLVQAVVAPVISSASDTFQARKSLLVGCSVISFIGAAIAPGSNTIYRLIVAQILVGFGFATVPLAYCVPSEILPKKWRPMVQASMNVAASLGACSGPLIIGALTRSDSHTGWRNFYWIQMALWGITALGIFVGYRPPKRHTLLDHLSFMQKIGRLDLPGFALLTAGLTLFLTGLNLGGGIFAWKAVQTLSTLIIGIALLIAFGIYEWLFTKTGIMHHDLFVGGKDAGRTFAICVGLIFIEGILLFSYVIFYPTLTTSLFETDPFLLTAREQPFWVAAGFSTVPYGYVSTKLRNIKGPLFVGFLLLTAGIVGLATIEPSQSTNAVIFSGLAGLGFGAPLVLIIAGVQLSTPHHLIATATAVTTSFRAIAATVFTAIYAAALSTRLANYIPSYVAAGALSAGLPKSSLMEFVEALASDNTTAVAHVPGVNPVIIEAGIAALKQALADGIRVVFIIAAPFGAVACIACFFIGDLSKIMNYHVDAPVEILHAKHHHEVTA</sequence>
<evidence type="ECO:0000256" key="3">
    <source>
        <dbReference type="ARBA" id="ARBA00022692"/>
    </source>
</evidence>
<protein>
    <submittedName>
        <fullName evidence="8">Putative siderophore iron transporter</fullName>
    </submittedName>
</protein>
<evidence type="ECO:0000256" key="2">
    <source>
        <dbReference type="ARBA" id="ARBA00022448"/>
    </source>
</evidence>
<proteinExistence type="predicted"/>
<evidence type="ECO:0000313" key="9">
    <source>
        <dbReference type="Proteomes" id="UP000235786"/>
    </source>
</evidence>
<evidence type="ECO:0000256" key="6">
    <source>
        <dbReference type="SAM" id="Phobius"/>
    </source>
</evidence>
<dbReference type="PROSITE" id="PS50850">
    <property type="entry name" value="MFS"/>
    <property type="match status" value="1"/>
</dbReference>
<dbReference type="OrthoDB" id="2587356at2759"/>
<keyword evidence="5 6" id="KW-0472">Membrane</keyword>
<feature type="transmembrane region" description="Helical" evidence="6">
    <location>
        <begin position="122"/>
        <end position="145"/>
    </location>
</feature>
<keyword evidence="3 6" id="KW-0812">Transmembrane</keyword>